<dbReference type="PROSITE" id="PS50263">
    <property type="entry name" value="CN_HYDROLASE"/>
    <property type="match status" value="1"/>
</dbReference>
<dbReference type="Proteomes" id="UP000472320">
    <property type="component" value="Unassembled WGS sequence"/>
</dbReference>
<evidence type="ECO:0000313" key="12">
    <source>
        <dbReference type="Proteomes" id="UP000472320"/>
    </source>
</evidence>
<feature type="transmembrane region" description="Helical" evidence="9">
    <location>
        <begin position="109"/>
        <end position="129"/>
    </location>
</feature>
<dbReference type="OrthoDB" id="9811121at2"/>
<comment type="subcellular location">
    <subcellularLocation>
        <location evidence="1">Cell membrane</location>
        <topology evidence="1">Multi-pass membrane protein</topology>
    </subcellularLocation>
</comment>
<dbReference type="RefSeq" id="WP_155454776.1">
    <property type="nucleotide sequence ID" value="NZ_WNKX01000010.1"/>
</dbReference>
<keyword evidence="8" id="KW-0012">Acyltransferase</keyword>
<keyword evidence="5 9" id="KW-0812">Transmembrane</keyword>
<evidence type="ECO:0000256" key="4">
    <source>
        <dbReference type="ARBA" id="ARBA00022679"/>
    </source>
</evidence>
<evidence type="ECO:0000259" key="10">
    <source>
        <dbReference type="PROSITE" id="PS50263"/>
    </source>
</evidence>
<name>A0A6L6QHT9_9BURK</name>
<dbReference type="InterPro" id="IPR036526">
    <property type="entry name" value="C-N_Hydrolase_sf"/>
</dbReference>
<evidence type="ECO:0000256" key="6">
    <source>
        <dbReference type="ARBA" id="ARBA00022989"/>
    </source>
</evidence>
<accession>A0A6L6QHT9</accession>
<evidence type="ECO:0000256" key="7">
    <source>
        <dbReference type="ARBA" id="ARBA00023136"/>
    </source>
</evidence>
<evidence type="ECO:0000256" key="1">
    <source>
        <dbReference type="ARBA" id="ARBA00004651"/>
    </source>
</evidence>
<dbReference type="PANTHER" id="PTHR38686:SF1">
    <property type="entry name" value="APOLIPOPROTEIN N-ACYLTRANSFERASE"/>
    <property type="match status" value="1"/>
</dbReference>
<feature type="transmembrane region" description="Helical" evidence="9">
    <location>
        <begin position="197"/>
        <end position="216"/>
    </location>
</feature>
<keyword evidence="3" id="KW-1003">Cell membrane</keyword>
<proteinExistence type="inferred from homology"/>
<dbReference type="EMBL" id="WNKX01000010">
    <property type="protein sequence ID" value="MTW11819.1"/>
    <property type="molecule type" value="Genomic_DNA"/>
</dbReference>
<feature type="transmembrane region" description="Helical" evidence="9">
    <location>
        <begin position="76"/>
        <end position="97"/>
    </location>
</feature>
<keyword evidence="4" id="KW-0808">Transferase</keyword>
<evidence type="ECO:0000256" key="2">
    <source>
        <dbReference type="ARBA" id="ARBA00010065"/>
    </source>
</evidence>
<organism evidence="11 12">
    <name type="scientific">Massilia eburnea</name>
    <dbReference type="NCBI Taxonomy" id="1776165"/>
    <lineage>
        <taxon>Bacteria</taxon>
        <taxon>Pseudomonadati</taxon>
        <taxon>Pseudomonadota</taxon>
        <taxon>Betaproteobacteria</taxon>
        <taxon>Burkholderiales</taxon>
        <taxon>Oxalobacteraceae</taxon>
        <taxon>Telluria group</taxon>
        <taxon>Massilia</taxon>
    </lineage>
</organism>
<dbReference type="AlphaFoldDB" id="A0A6L6QHT9"/>
<dbReference type="Pfam" id="PF20154">
    <property type="entry name" value="LNT_N"/>
    <property type="match status" value="1"/>
</dbReference>
<gene>
    <name evidence="11" type="ORF">GM658_14535</name>
</gene>
<feature type="transmembrane region" description="Helical" evidence="9">
    <location>
        <begin position="50"/>
        <end position="70"/>
    </location>
</feature>
<dbReference type="SUPFAM" id="SSF56317">
    <property type="entry name" value="Carbon-nitrogen hydrolase"/>
    <property type="match status" value="1"/>
</dbReference>
<evidence type="ECO:0000256" key="9">
    <source>
        <dbReference type="SAM" id="Phobius"/>
    </source>
</evidence>
<feature type="transmembrane region" description="Helical" evidence="9">
    <location>
        <begin position="20"/>
        <end position="43"/>
    </location>
</feature>
<comment type="similarity">
    <text evidence="2">Belongs to the CN hydrolase family. Apolipoprotein N-acyltransferase subfamily.</text>
</comment>
<dbReference type="Pfam" id="PF00795">
    <property type="entry name" value="CN_hydrolase"/>
    <property type="match status" value="1"/>
</dbReference>
<dbReference type="GO" id="GO:0042158">
    <property type="term" value="P:lipoprotein biosynthetic process"/>
    <property type="evidence" value="ECO:0007669"/>
    <property type="project" value="InterPro"/>
</dbReference>
<dbReference type="PANTHER" id="PTHR38686">
    <property type="entry name" value="APOLIPOPROTEIN N-ACYLTRANSFERASE"/>
    <property type="match status" value="1"/>
</dbReference>
<dbReference type="InterPro" id="IPR003010">
    <property type="entry name" value="C-N_Hydrolase"/>
</dbReference>
<keyword evidence="7 9" id="KW-0472">Membrane</keyword>
<sequence length="485" mass="51605">MGSSVKLAVAGAALSGAGWWFGTGLAPIAWLAWLAPLPVLLTAPRLRWRWVLLAALAAGACRGLNLWHYLQDVIRLPLLVALQIAAMSSITFALAVMAHRGFLLRARPVAATLAYPALVVAFEYLGSLVSPHGTFGSLAYSQLDLLPVIQLASVTGNWGVSFVVALFPATVASVLAPYANAGASATESGTTPLRWRALAGMGSLAVVVGTLAFGAARLQQKPHETVRVGLVSLQGPVRPAVESTEGQTVLKRYLAVIDALAAQGARIVVLPETALTLDGAALPGLAERAARHDMTIAAGIALKQPAGKERNAALAFHRGAATPTAYAKRHLIPGFEDQYKPGSDYVMLPGAATGLAVCKDMDFHDTGRAYSQRGANLLLVPAWDFGLDGRLHSRMAVLRGVEGGFAIARAARRGSLTLSDDRGRIIAETTDEKGDAQLVGDLPLYQSHRLYGQWGDWFAWCDLVLLLWLLPLLFAKRRHAFPART</sequence>
<feature type="transmembrane region" description="Helical" evidence="9">
    <location>
        <begin position="457"/>
        <end position="475"/>
    </location>
</feature>
<comment type="caution">
    <text evidence="11">The sequence shown here is derived from an EMBL/GenBank/DDBJ whole genome shotgun (WGS) entry which is preliminary data.</text>
</comment>
<feature type="transmembrane region" description="Helical" evidence="9">
    <location>
        <begin position="149"/>
        <end position="176"/>
    </location>
</feature>
<feature type="domain" description="CN hydrolase" evidence="10">
    <location>
        <begin position="226"/>
        <end position="444"/>
    </location>
</feature>
<evidence type="ECO:0000313" key="11">
    <source>
        <dbReference type="EMBL" id="MTW11819.1"/>
    </source>
</evidence>
<dbReference type="Gene3D" id="3.60.110.10">
    <property type="entry name" value="Carbon-nitrogen hydrolase"/>
    <property type="match status" value="1"/>
</dbReference>
<dbReference type="InterPro" id="IPR004563">
    <property type="entry name" value="Apolipo_AcylTrfase"/>
</dbReference>
<evidence type="ECO:0000256" key="8">
    <source>
        <dbReference type="ARBA" id="ARBA00023315"/>
    </source>
</evidence>
<evidence type="ECO:0000256" key="3">
    <source>
        <dbReference type="ARBA" id="ARBA00022475"/>
    </source>
</evidence>
<dbReference type="InterPro" id="IPR045378">
    <property type="entry name" value="LNT_N"/>
</dbReference>
<dbReference type="GO" id="GO:0005886">
    <property type="term" value="C:plasma membrane"/>
    <property type="evidence" value="ECO:0007669"/>
    <property type="project" value="UniProtKB-SubCell"/>
</dbReference>
<keyword evidence="12" id="KW-1185">Reference proteome</keyword>
<reference evidence="11 12" key="1">
    <citation type="submission" date="2019-11" db="EMBL/GenBank/DDBJ databases">
        <title>Type strains purchased from KCTC, JCM and DSMZ.</title>
        <authorList>
            <person name="Lu H."/>
        </authorList>
    </citation>
    <scope>NUCLEOTIDE SEQUENCE [LARGE SCALE GENOMIC DNA]</scope>
    <source>
        <strain evidence="11 12">JCM 31587</strain>
    </source>
</reference>
<evidence type="ECO:0000256" key="5">
    <source>
        <dbReference type="ARBA" id="ARBA00022692"/>
    </source>
</evidence>
<dbReference type="GO" id="GO:0016410">
    <property type="term" value="F:N-acyltransferase activity"/>
    <property type="evidence" value="ECO:0007669"/>
    <property type="project" value="InterPro"/>
</dbReference>
<protein>
    <recommendedName>
        <fullName evidence="10">CN hydrolase domain-containing protein</fullName>
    </recommendedName>
</protein>
<keyword evidence="6 9" id="KW-1133">Transmembrane helix</keyword>